<reference evidence="5 6" key="1">
    <citation type="journal article" date="2021" name="Commun. Biol.">
        <title>The genome of Shorea leprosula (Dipterocarpaceae) highlights the ecological relevance of drought in aseasonal tropical rainforests.</title>
        <authorList>
            <person name="Ng K.K.S."/>
            <person name="Kobayashi M.J."/>
            <person name="Fawcett J.A."/>
            <person name="Hatakeyama M."/>
            <person name="Paape T."/>
            <person name="Ng C.H."/>
            <person name="Ang C.C."/>
            <person name="Tnah L.H."/>
            <person name="Lee C.T."/>
            <person name="Nishiyama T."/>
            <person name="Sese J."/>
            <person name="O'Brien M.J."/>
            <person name="Copetti D."/>
            <person name="Mohd Noor M.I."/>
            <person name="Ong R.C."/>
            <person name="Putra M."/>
            <person name="Sireger I.Z."/>
            <person name="Indrioko S."/>
            <person name="Kosugi Y."/>
            <person name="Izuno A."/>
            <person name="Isagi Y."/>
            <person name="Lee S.L."/>
            <person name="Shimizu K.K."/>
        </authorList>
    </citation>
    <scope>NUCLEOTIDE SEQUENCE [LARGE SCALE GENOMIC DNA]</scope>
    <source>
        <strain evidence="5">214</strain>
    </source>
</reference>
<keyword evidence="3" id="KW-0949">S-adenosyl-L-methionine</keyword>
<dbReference type="Gene3D" id="3.90.1410.10">
    <property type="entry name" value="set domain protein methyltransferase, domain 1"/>
    <property type="match status" value="1"/>
</dbReference>
<dbReference type="AlphaFoldDB" id="A0AAV5INE9"/>
<keyword evidence="2" id="KW-0808">Transferase</keyword>
<proteinExistence type="predicted"/>
<dbReference type="SUPFAM" id="SSF82199">
    <property type="entry name" value="SET domain"/>
    <property type="match status" value="1"/>
</dbReference>
<accession>A0AAV5INE9</accession>
<evidence type="ECO:0000259" key="4">
    <source>
        <dbReference type="PROSITE" id="PS50280"/>
    </source>
</evidence>
<dbReference type="SUPFAM" id="SSF81822">
    <property type="entry name" value="RuBisCo LSMT C-terminal, substrate-binding domain"/>
    <property type="match status" value="1"/>
</dbReference>
<evidence type="ECO:0000313" key="5">
    <source>
        <dbReference type="EMBL" id="GKV00252.1"/>
    </source>
</evidence>
<dbReference type="FunFam" id="3.90.1410.10:FF:000012">
    <property type="entry name" value="Protein SET DOMAIN GROUP 40"/>
    <property type="match status" value="1"/>
</dbReference>
<dbReference type="GO" id="GO:0016279">
    <property type="term" value="F:protein-lysine N-methyltransferase activity"/>
    <property type="evidence" value="ECO:0007669"/>
    <property type="project" value="TreeGrafter"/>
</dbReference>
<dbReference type="InterPro" id="IPR046341">
    <property type="entry name" value="SET_dom_sf"/>
</dbReference>
<keyword evidence="1" id="KW-0489">Methyltransferase</keyword>
<evidence type="ECO:0000256" key="2">
    <source>
        <dbReference type="ARBA" id="ARBA00022679"/>
    </source>
</evidence>
<keyword evidence="6" id="KW-1185">Reference proteome</keyword>
<dbReference type="InterPro" id="IPR050600">
    <property type="entry name" value="SETD3_SETD6_MTase"/>
</dbReference>
<dbReference type="PANTHER" id="PTHR13271:SF91">
    <property type="entry name" value="PROTEIN SET DOMAIN GROUP 40"/>
    <property type="match status" value="1"/>
</dbReference>
<organism evidence="5 6">
    <name type="scientific">Rubroshorea leprosula</name>
    <dbReference type="NCBI Taxonomy" id="152421"/>
    <lineage>
        <taxon>Eukaryota</taxon>
        <taxon>Viridiplantae</taxon>
        <taxon>Streptophyta</taxon>
        <taxon>Embryophyta</taxon>
        <taxon>Tracheophyta</taxon>
        <taxon>Spermatophyta</taxon>
        <taxon>Magnoliopsida</taxon>
        <taxon>eudicotyledons</taxon>
        <taxon>Gunneridae</taxon>
        <taxon>Pentapetalae</taxon>
        <taxon>rosids</taxon>
        <taxon>malvids</taxon>
        <taxon>Malvales</taxon>
        <taxon>Dipterocarpaceae</taxon>
        <taxon>Rubroshorea</taxon>
    </lineage>
</organism>
<feature type="domain" description="SET" evidence="4">
    <location>
        <begin position="35"/>
        <end position="280"/>
    </location>
</feature>
<dbReference type="GO" id="GO:0032259">
    <property type="term" value="P:methylation"/>
    <property type="evidence" value="ECO:0007669"/>
    <property type="project" value="UniProtKB-KW"/>
</dbReference>
<comment type="caution">
    <text evidence="5">The sequence shown here is derived from an EMBL/GenBank/DDBJ whole genome shotgun (WGS) entry which is preliminary data.</text>
</comment>
<evidence type="ECO:0000256" key="1">
    <source>
        <dbReference type="ARBA" id="ARBA00022603"/>
    </source>
</evidence>
<sequence length="514" mass="57508">MEQEQGELDSFLKWAAELGISDSLQSQNPSSCLGHSVIVSHFPHAGGRGLAAARDLRRGELVLRVPKSALLTSESVMKDESLSLALKSHPSLTPTQMLTVCLLYEINKGKSSWWHPYLIHLPRSYEILAAFGEFEVQALQVDYAVWAAKKAVTKAKSQWKEARKLMEELKFKPKLLTLRAWLWASGTISSRTLHIPWDEAGCLCPVGDLFNYAAPGDEPNGFENVDLLQNGDAADDMDAGQFDAPSWRLTDGGFEEDVTAYCFYARKNYKMGEQVLLSYGTYTNLELLEHYGFLLYENPNDKVFVPLEDDIYSSTSWPKDSLYIHETGKPSFALLSALRLWATPANQRRSVGQLAYSGSQLSLDNEISIMKWTSNNCLDALKSLPTSIEEDSLLLSAIEKFQDYDDPVEWSKTALSYGGEVCAFLEAFDQQNGKSSVDLVLSNRNRMLIDRWKLAVQWRLRYKKVLVDCISYCCKRINSLSDQGVSAQDGEHLGSSELVTKVNSMSIPQSLTGS</sequence>
<evidence type="ECO:0000313" key="6">
    <source>
        <dbReference type="Proteomes" id="UP001054252"/>
    </source>
</evidence>
<dbReference type="Pfam" id="PF09273">
    <property type="entry name" value="Rubis-subs-bind"/>
    <property type="match status" value="1"/>
</dbReference>
<evidence type="ECO:0000256" key="3">
    <source>
        <dbReference type="ARBA" id="ARBA00022691"/>
    </source>
</evidence>
<dbReference type="EMBL" id="BPVZ01000015">
    <property type="protein sequence ID" value="GKV00252.1"/>
    <property type="molecule type" value="Genomic_DNA"/>
</dbReference>
<dbReference type="Gene3D" id="3.90.1420.10">
    <property type="entry name" value="Rubisco LSMT, substrate-binding domain"/>
    <property type="match status" value="1"/>
</dbReference>
<dbReference type="CDD" id="cd10527">
    <property type="entry name" value="SET_LSMT"/>
    <property type="match status" value="1"/>
</dbReference>
<dbReference type="InterPro" id="IPR001214">
    <property type="entry name" value="SET_dom"/>
</dbReference>
<dbReference type="InterPro" id="IPR015353">
    <property type="entry name" value="Rubisco_LSMT_subst-bd"/>
</dbReference>
<dbReference type="InterPro" id="IPR036464">
    <property type="entry name" value="Rubisco_LSMT_subst-bd_sf"/>
</dbReference>
<gene>
    <name evidence="5" type="ORF">SLEP1_g12976</name>
</gene>
<dbReference type="PANTHER" id="PTHR13271">
    <property type="entry name" value="UNCHARACTERIZED PUTATIVE METHYLTRANSFERASE"/>
    <property type="match status" value="1"/>
</dbReference>
<dbReference type="PROSITE" id="PS50280">
    <property type="entry name" value="SET"/>
    <property type="match status" value="1"/>
</dbReference>
<dbReference type="Proteomes" id="UP001054252">
    <property type="component" value="Unassembled WGS sequence"/>
</dbReference>
<name>A0AAV5INE9_9ROSI</name>
<protein>
    <recommendedName>
        <fullName evidence="4">SET domain-containing protein</fullName>
    </recommendedName>
</protein>